<feature type="coiled-coil region" evidence="1">
    <location>
        <begin position="708"/>
        <end position="742"/>
    </location>
</feature>
<feature type="region of interest" description="Disordered" evidence="2">
    <location>
        <begin position="1"/>
        <end position="103"/>
    </location>
</feature>
<feature type="coiled-coil region" evidence="1">
    <location>
        <begin position="478"/>
        <end position="526"/>
    </location>
</feature>
<dbReference type="AlphaFoldDB" id="A0AAN7BRU8"/>
<protein>
    <submittedName>
        <fullName evidence="3">Uncharacterized protein</fullName>
    </submittedName>
</protein>
<reference evidence="3" key="2">
    <citation type="submission" date="2023-05" db="EMBL/GenBank/DDBJ databases">
        <authorList>
            <consortium name="Lawrence Berkeley National Laboratory"/>
            <person name="Steindorff A."/>
            <person name="Hensen N."/>
            <person name="Bonometti L."/>
            <person name="Westerberg I."/>
            <person name="Brannstrom I.O."/>
            <person name="Guillou S."/>
            <person name="Cros-Aarteil S."/>
            <person name="Calhoun S."/>
            <person name="Haridas S."/>
            <person name="Kuo A."/>
            <person name="Mondo S."/>
            <person name="Pangilinan J."/>
            <person name="Riley R."/>
            <person name="Labutti K."/>
            <person name="Andreopoulos B."/>
            <person name="Lipzen A."/>
            <person name="Chen C."/>
            <person name="Yanf M."/>
            <person name="Daum C."/>
            <person name="Ng V."/>
            <person name="Clum A."/>
            <person name="Ohm R."/>
            <person name="Martin F."/>
            <person name="Silar P."/>
            <person name="Natvig D."/>
            <person name="Lalanne C."/>
            <person name="Gautier V."/>
            <person name="Ament-Velasquez S.L."/>
            <person name="Kruys A."/>
            <person name="Hutchinson M.I."/>
            <person name="Powell A.J."/>
            <person name="Barry K."/>
            <person name="Miller A.N."/>
            <person name="Grigoriev I.V."/>
            <person name="Debuchy R."/>
            <person name="Gladieux P."/>
            <person name="Thoren M.H."/>
            <person name="Johannesson H."/>
        </authorList>
    </citation>
    <scope>NUCLEOTIDE SEQUENCE</scope>
    <source>
        <strain evidence="3">CBS 990.96</strain>
    </source>
</reference>
<evidence type="ECO:0000313" key="4">
    <source>
        <dbReference type="Proteomes" id="UP001301958"/>
    </source>
</evidence>
<feature type="compositionally biased region" description="Basic and acidic residues" evidence="2">
    <location>
        <begin position="12"/>
        <end position="77"/>
    </location>
</feature>
<accession>A0AAN7BRU8</accession>
<dbReference type="EMBL" id="MU865319">
    <property type="protein sequence ID" value="KAK4228418.1"/>
    <property type="molecule type" value="Genomic_DNA"/>
</dbReference>
<gene>
    <name evidence="3" type="ORF">QBC38DRAFT_157159</name>
</gene>
<keyword evidence="4" id="KW-1185">Reference proteome</keyword>
<evidence type="ECO:0000256" key="1">
    <source>
        <dbReference type="SAM" id="Coils"/>
    </source>
</evidence>
<feature type="compositionally biased region" description="Basic and acidic residues" evidence="2">
    <location>
        <begin position="89"/>
        <end position="103"/>
    </location>
</feature>
<dbReference type="Proteomes" id="UP001301958">
    <property type="component" value="Unassembled WGS sequence"/>
</dbReference>
<name>A0AAN7BRU8_9PEZI</name>
<evidence type="ECO:0000256" key="2">
    <source>
        <dbReference type="SAM" id="MobiDB-lite"/>
    </source>
</evidence>
<feature type="compositionally biased region" description="Polar residues" evidence="2">
    <location>
        <begin position="773"/>
        <end position="789"/>
    </location>
</feature>
<organism evidence="3 4">
    <name type="scientific">Podospora fimiseda</name>
    <dbReference type="NCBI Taxonomy" id="252190"/>
    <lineage>
        <taxon>Eukaryota</taxon>
        <taxon>Fungi</taxon>
        <taxon>Dikarya</taxon>
        <taxon>Ascomycota</taxon>
        <taxon>Pezizomycotina</taxon>
        <taxon>Sordariomycetes</taxon>
        <taxon>Sordariomycetidae</taxon>
        <taxon>Sordariales</taxon>
        <taxon>Podosporaceae</taxon>
        <taxon>Podospora</taxon>
    </lineage>
</organism>
<evidence type="ECO:0000313" key="3">
    <source>
        <dbReference type="EMBL" id="KAK4228418.1"/>
    </source>
</evidence>
<keyword evidence="1" id="KW-0175">Coiled coil</keyword>
<reference evidence="3" key="1">
    <citation type="journal article" date="2023" name="Mol. Phylogenet. Evol.">
        <title>Genome-scale phylogeny and comparative genomics of the fungal order Sordariales.</title>
        <authorList>
            <person name="Hensen N."/>
            <person name="Bonometti L."/>
            <person name="Westerberg I."/>
            <person name="Brannstrom I.O."/>
            <person name="Guillou S."/>
            <person name="Cros-Aarteil S."/>
            <person name="Calhoun S."/>
            <person name="Haridas S."/>
            <person name="Kuo A."/>
            <person name="Mondo S."/>
            <person name="Pangilinan J."/>
            <person name="Riley R."/>
            <person name="LaButti K."/>
            <person name="Andreopoulos B."/>
            <person name="Lipzen A."/>
            <person name="Chen C."/>
            <person name="Yan M."/>
            <person name="Daum C."/>
            <person name="Ng V."/>
            <person name="Clum A."/>
            <person name="Steindorff A."/>
            <person name="Ohm R.A."/>
            <person name="Martin F."/>
            <person name="Silar P."/>
            <person name="Natvig D.O."/>
            <person name="Lalanne C."/>
            <person name="Gautier V."/>
            <person name="Ament-Velasquez S.L."/>
            <person name="Kruys A."/>
            <person name="Hutchinson M.I."/>
            <person name="Powell A.J."/>
            <person name="Barry K."/>
            <person name="Miller A.N."/>
            <person name="Grigoriev I.V."/>
            <person name="Debuchy R."/>
            <person name="Gladieux P."/>
            <person name="Hiltunen Thoren M."/>
            <person name="Johannesson H."/>
        </authorList>
    </citation>
    <scope>NUCLEOTIDE SEQUENCE</scope>
    <source>
        <strain evidence="3">CBS 990.96</strain>
    </source>
</reference>
<sequence>MASKSSGVYARRPTDDDRDRDDRRARDRSRDRMHRRESFRRGDDYPDRSRQDDSPPSRRYTSDSPRDPSFRPEDRARANNVASTSLSTHDSEIKKPDPPVSMEKAKAMDLSKALKKWGDVIKSQAILKLHQEIMDKNLKQREKEYDKSTHQNAPHPSIAELQNKYRKTMDRDFKALEDALRKSESRENEAMSTCVKFFTGRLPAVVADSPEPNKELEAKLASFETMLQKQQETLDNTLKEQAEKEVELQKQIQEIQSQRDAKKVDFEKQIQKMQEQLKKDMLAMQEEFDRRLVRLQTNTAEEVAEQLKRHKELENRVGQVVETVDLQKRQNQSANDLIREELKGEFAKQVKNEIEDKLKKDLSTQSERLRGVEERLGEFKASSISMGSAEFSNLARGHLEFKDQTNTRLESQQNLQAELGHRLQVAESKLSQMDIEALDAATEMASFGFPDLKRKVENLEHLQVQSRQSGETIAEPRIKALETSLSSIQESLETAEKSIRDIFVTLDDDNNRLNDAEANIEMIHNQGMQALRTESETRLETVRAALEKEMSSSLGNFAERFGSMVNELRDASTHLGTRVTTLEARASTGQSPAPAHNQIGLKRTASAARLTSPDSASPATRIATERLAKDLASLAEKVDKIDGASRQHSERFSQLEALKIKQVLIKLQENFDMLKMMAESLDERFNNLTTKHLAEHLIGTLQQLCPNEAQLKADIDILKKLIKTLEGKVQEFTGKVEKVDDNMAKMMVDFKEGWNVSEDTLNKGNFKKRKLDTNSNGNGFARSSSNGLQ</sequence>
<feature type="region of interest" description="Disordered" evidence="2">
    <location>
        <begin position="767"/>
        <end position="789"/>
    </location>
</feature>
<feature type="coiled-coil region" evidence="1">
    <location>
        <begin position="213"/>
        <end position="316"/>
    </location>
</feature>
<feature type="region of interest" description="Disordered" evidence="2">
    <location>
        <begin position="142"/>
        <end position="162"/>
    </location>
</feature>
<proteinExistence type="predicted"/>
<comment type="caution">
    <text evidence="3">The sequence shown here is derived from an EMBL/GenBank/DDBJ whole genome shotgun (WGS) entry which is preliminary data.</text>
</comment>